<sequence>MTIFAGGGGEEECAATVLRVVDTGINGARWRTASTSRSFDTVYLRKQPVSFGHLDEFLEIYKLPHLDDLVHRVRVSFTQVPKRLCGKRHRTGDNRNMRDNVESLSILFHLGQEENCQHESAVHIDSDGDRITLSLAVSTNGDTSVLNQGVDAVKFEGSSLGKGLDGLIIGKVKLPDFRRTSLSRACFYLGLGLFASAEIADCQDHLASAERDKMLRRFKPKPRVGSSDNV</sequence>
<dbReference type="EMBL" id="CABFOC020000029">
    <property type="protein sequence ID" value="CAH0047342.1"/>
    <property type="molecule type" value="Genomic_DNA"/>
</dbReference>
<evidence type="ECO:0000313" key="2">
    <source>
        <dbReference type="Proteomes" id="UP000775872"/>
    </source>
</evidence>
<dbReference type="Proteomes" id="UP000775872">
    <property type="component" value="Unassembled WGS sequence"/>
</dbReference>
<dbReference type="AlphaFoldDB" id="A0A9N9Z1F1"/>
<protein>
    <submittedName>
        <fullName evidence="1">Uncharacterized protein</fullName>
    </submittedName>
</protein>
<accession>A0A9N9Z1F1</accession>
<evidence type="ECO:0000313" key="1">
    <source>
        <dbReference type="EMBL" id="CAH0047342.1"/>
    </source>
</evidence>
<organism evidence="1 2">
    <name type="scientific">Clonostachys solani</name>
    <dbReference type="NCBI Taxonomy" id="160281"/>
    <lineage>
        <taxon>Eukaryota</taxon>
        <taxon>Fungi</taxon>
        <taxon>Dikarya</taxon>
        <taxon>Ascomycota</taxon>
        <taxon>Pezizomycotina</taxon>
        <taxon>Sordariomycetes</taxon>
        <taxon>Hypocreomycetidae</taxon>
        <taxon>Hypocreales</taxon>
        <taxon>Bionectriaceae</taxon>
        <taxon>Clonostachys</taxon>
    </lineage>
</organism>
<proteinExistence type="predicted"/>
<reference evidence="1" key="1">
    <citation type="submission" date="2021-10" db="EMBL/GenBank/DDBJ databases">
        <authorList>
            <person name="Piombo E."/>
        </authorList>
    </citation>
    <scope>NUCLEOTIDE SEQUENCE</scope>
</reference>
<keyword evidence="2" id="KW-1185">Reference proteome</keyword>
<gene>
    <name evidence="1" type="ORF">CSOL1703_00017232</name>
</gene>
<comment type="caution">
    <text evidence="1">The sequence shown here is derived from an EMBL/GenBank/DDBJ whole genome shotgun (WGS) entry which is preliminary data.</text>
</comment>
<name>A0A9N9Z1F1_9HYPO</name>